<accession>A0A7W8DID3</accession>
<dbReference type="Gene3D" id="3.40.190.10">
    <property type="entry name" value="Periplasmic binding protein-like II"/>
    <property type="match status" value="1"/>
</dbReference>
<comment type="caution">
    <text evidence="2">The sequence shown here is derived from an EMBL/GenBank/DDBJ whole genome shotgun (WGS) entry which is preliminary data.</text>
</comment>
<keyword evidence="3" id="KW-1185">Reference proteome</keyword>
<dbReference type="Pfam" id="PF13343">
    <property type="entry name" value="SBP_bac_6"/>
    <property type="match status" value="1"/>
</dbReference>
<proteinExistence type="predicted"/>
<dbReference type="RefSeq" id="WP_184337662.1">
    <property type="nucleotide sequence ID" value="NZ_JACHIG010000001.1"/>
</dbReference>
<dbReference type="SUPFAM" id="SSF53850">
    <property type="entry name" value="Periplasmic binding protein-like II"/>
    <property type="match status" value="1"/>
</dbReference>
<reference evidence="2 3" key="1">
    <citation type="submission" date="2020-08" db="EMBL/GenBank/DDBJ databases">
        <title>Genomic Encyclopedia of Type Strains, Phase IV (KMG-IV): sequencing the most valuable type-strain genomes for metagenomic binning, comparative biology and taxonomic classification.</title>
        <authorList>
            <person name="Goeker M."/>
        </authorList>
    </citation>
    <scope>NUCLEOTIDE SEQUENCE [LARGE SCALE GENOMIC DNA]</scope>
    <source>
        <strain evidence="2 3">DSM 12252</strain>
    </source>
</reference>
<protein>
    <submittedName>
        <fullName evidence="2">ABC-type Fe3+ transport system substrate-binding protein</fullName>
    </submittedName>
</protein>
<keyword evidence="1" id="KW-0732">Signal</keyword>
<dbReference type="PANTHER" id="PTHR30006">
    <property type="entry name" value="THIAMINE-BINDING PERIPLASMIC PROTEIN-RELATED"/>
    <property type="match status" value="1"/>
</dbReference>
<dbReference type="PANTHER" id="PTHR30006:SF24">
    <property type="entry name" value="SLL0237 PROTEIN"/>
    <property type="match status" value="1"/>
</dbReference>
<evidence type="ECO:0000313" key="3">
    <source>
        <dbReference type="Proteomes" id="UP000590740"/>
    </source>
</evidence>
<dbReference type="EMBL" id="JACHIG010000001">
    <property type="protein sequence ID" value="MBB5030741.1"/>
    <property type="molecule type" value="Genomic_DNA"/>
</dbReference>
<sequence>MKALLQHPRTQALLSWLGHWRKETAVCLLMLATLAGPFLLKPTQSTAPAHYDRRLIIVSPHHDRIREEFGHAFVAHWKQKTGKTLFIDWRVPGGTSEIALLIKSEALAAFQQHWEKKLHQMWSPAVAVACLNPKAAADDPARQAYLNSNVGTGIDLFFGGGAFDFEQQARAGTLVAGDGIKTGLSALAKKHPEWFSDAGIPEKLSGEPFRDPQGRWCGTCLSSSGIVFNRDVLRRIGIQADPTAWADLADPRYYGQIALSDPGKSGSVTKALEMLIQQQIELALERLKSVPKSKLTPQQMEEQAVAEGWNEGLRLILRISANARYFTDFSTKIPLEVAKGDAAAGMCIDFYGRSAEEDVRRADGTSRVGFIAPLGGTSISVDPIGLLRGAPSPELATAFMEFVLGDAGQKLWSYRVGEPGGPRRHALRRLPVRHDLYTPENTARMSDGAEQPFEKARAFTYHPERTAALFSAIRFIVRVICVDSHEELHTAWRQIIDKGMPERAVRVLEDLTRVKHEAATGNISRILSARDKVQETRLARELGDAFRNQYIKAARIAERGM</sequence>
<evidence type="ECO:0000313" key="2">
    <source>
        <dbReference type="EMBL" id="MBB5030741.1"/>
    </source>
</evidence>
<dbReference type="Proteomes" id="UP000590740">
    <property type="component" value="Unassembled WGS sequence"/>
</dbReference>
<name>A0A7W8DID3_9BACT</name>
<gene>
    <name evidence="2" type="ORF">HNQ65_000295</name>
</gene>
<organism evidence="2 3">
    <name type="scientific">Prosthecobacter vanneervenii</name>
    <dbReference type="NCBI Taxonomy" id="48466"/>
    <lineage>
        <taxon>Bacteria</taxon>
        <taxon>Pseudomonadati</taxon>
        <taxon>Verrucomicrobiota</taxon>
        <taxon>Verrucomicrobiia</taxon>
        <taxon>Verrucomicrobiales</taxon>
        <taxon>Verrucomicrobiaceae</taxon>
        <taxon>Prosthecobacter</taxon>
    </lineage>
</organism>
<evidence type="ECO:0000256" key="1">
    <source>
        <dbReference type="ARBA" id="ARBA00022729"/>
    </source>
</evidence>
<dbReference type="AlphaFoldDB" id="A0A7W8DID3"/>